<feature type="transmembrane region" description="Helical" evidence="7">
    <location>
        <begin position="287"/>
        <end position="306"/>
    </location>
</feature>
<dbReference type="InterPro" id="IPR025966">
    <property type="entry name" value="OppC_N"/>
</dbReference>
<evidence type="ECO:0000259" key="9">
    <source>
        <dbReference type="PROSITE" id="PS50928"/>
    </source>
</evidence>
<feature type="transmembrane region" description="Helical" evidence="7">
    <location>
        <begin position="120"/>
        <end position="148"/>
    </location>
</feature>
<sequence>MEANQSSGISTPADLKPDDFRKIGTDEKQAEIIQRESISSWRDAWQRLCTNKMAITALIVLLFIVIAAIVGPYIAKWVFNYNYYTNDLLNTNQRPSAEHWFGTDDLGRDMFVRTWMGARISLIVGLAAAMIDLFIGVIYGGVMGYFGGRVDSIMNKFSEILYAIPYLLVTILLLVVMEPSLPTIIIALTITGWINMSWIVRGEIMQLKNREFVLASRSMGAGSGRLLFRHLLPNAVGPIIVTVTLSVPNAIFAEAFLSFLGLGVQAPVASLGSMINDALTGWLYYPWRMLFPAIVISLTMLAFNIFGDGLRDALDPKLKK</sequence>
<evidence type="ECO:0000256" key="2">
    <source>
        <dbReference type="ARBA" id="ARBA00022448"/>
    </source>
</evidence>
<keyword evidence="4 7" id="KW-0812">Transmembrane</keyword>
<dbReference type="Gene3D" id="1.10.3720.10">
    <property type="entry name" value="MetI-like"/>
    <property type="match status" value="1"/>
</dbReference>
<dbReference type="InterPro" id="IPR035906">
    <property type="entry name" value="MetI-like_sf"/>
</dbReference>
<dbReference type="CDD" id="cd06261">
    <property type="entry name" value="TM_PBP2"/>
    <property type="match status" value="1"/>
</dbReference>
<keyword evidence="6 7" id="KW-0472">Membrane</keyword>
<comment type="similarity">
    <text evidence="7">Belongs to the binding-protein-dependent transport system permease family.</text>
</comment>
<keyword evidence="11" id="KW-1185">Reference proteome</keyword>
<accession>A0ABQ4M6V9</accession>
<feature type="transmembrane region" description="Helical" evidence="7">
    <location>
        <begin position="183"/>
        <end position="200"/>
    </location>
</feature>
<evidence type="ECO:0000256" key="4">
    <source>
        <dbReference type="ARBA" id="ARBA00022692"/>
    </source>
</evidence>
<dbReference type="InterPro" id="IPR000515">
    <property type="entry name" value="MetI-like"/>
</dbReference>
<evidence type="ECO:0000256" key="8">
    <source>
        <dbReference type="SAM" id="MobiDB-lite"/>
    </source>
</evidence>
<dbReference type="SUPFAM" id="SSF161098">
    <property type="entry name" value="MetI-like"/>
    <property type="match status" value="1"/>
</dbReference>
<dbReference type="Pfam" id="PF12911">
    <property type="entry name" value="OppC_N"/>
    <property type="match status" value="1"/>
</dbReference>
<feature type="compositionally biased region" description="Polar residues" evidence="8">
    <location>
        <begin position="1"/>
        <end position="10"/>
    </location>
</feature>
<dbReference type="PANTHER" id="PTHR43386">
    <property type="entry name" value="OLIGOPEPTIDE TRANSPORT SYSTEM PERMEASE PROTEIN APPC"/>
    <property type="match status" value="1"/>
</dbReference>
<evidence type="ECO:0000313" key="11">
    <source>
        <dbReference type="Proteomes" id="UP000679992"/>
    </source>
</evidence>
<evidence type="ECO:0000256" key="1">
    <source>
        <dbReference type="ARBA" id="ARBA00004651"/>
    </source>
</evidence>
<feature type="transmembrane region" description="Helical" evidence="7">
    <location>
        <begin position="226"/>
        <end position="245"/>
    </location>
</feature>
<proteinExistence type="inferred from homology"/>
<keyword evidence="3" id="KW-1003">Cell membrane</keyword>
<evidence type="ECO:0000256" key="3">
    <source>
        <dbReference type="ARBA" id="ARBA00022475"/>
    </source>
</evidence>
<evidence type="ECO:0000256" key="6">
    <source>
        <dbReference type="ARBA" id="ARBA00023136"/>
    </source>
</evidence>
<keyword evidence="5 7" id="KW-1133">Transmembrane helix</keyword>
<dbReference type="EMBL" id="BOSL01000002">
    <property type="protein sequence ID" value="GIP51729.1"/>
    <property type="molecule type" value="Genomic_DNA"/>
</dbReference>
<dbReference type="RefSeq" id="WP_213653841.1">
    <property type="nucleotide sequence ID" value="NZ_BOSL01000002.1"/>
</dbReference>
<feature type="transmembrane region" description="Helical" evidence="7">
    <location>
        <begin position="54"/>
        <end position="75"/>
    </location>
</feature>
<organism evidence="10 11">
    <name type="scientific">Paenibacillus vini</name>
    <dbReference type="NCBI Taxonomy" id="1476024"/>
    <lineage>
        <taxon>Bacteria</taxon>
        <taxon>Bacillati</taxon>
        <taxon>Bacillota</taxon>
        <taxon>Bacilli</taxon>
        <taxon>Bacillales</taxon>
        <taxon>Paenibacillaceae</taxon>
        <taxon>Paenibacillus</taxon>
    </lineage>
</organism>
<keyword evidence="2 7" id="KW-0813">Transport</keyword>
<comment type="caution">
    <text evidence="10">The sequence shown here is derived from an EMBL/GenBank/DDBJ whole genome shotgun (WGS) entry which is preliminary data.</text>
</comment>
<gene>
    <name evidence="10" type="primary">oppC</name>
    <name evidence="10" type="ORF">J42TS3_07640</name>
</gene>
<feature type="transmembrane region" description="Helical" evidence="7">
    <location>
        <begin position="251"/>
        <end position="275"/>
    </location>
</feature>
<reference evidence="10 11" key="1">
    <citation type="submission" date="2021-03" db="EMBL/GenBank/DDBJ databases">
        <title>Antimicrobial resistance genes in bacteria isolated from Japanese honey, and their potential for conferring macrolide and lincosamide resistance in the American foulbrood pathogen Paenibacillus larvae.</title>
        <authorList>
            <person name="Okamoto M."/>
            <person name="Kumagai M."/>
            <person name="Kanamori H."/>
            <person name="Takamatsu D."/>
        </authorList>
    </citation>
    <scope>NUCLEOTIDE SEQUENCE [LARGE SCALE GENOMIC DNA]</scope>
    <source>
        <strain evidence="10 11">J42TS3</strain>
    </source>
</reference>
<dbReference type="InterPro" id="IPR050366">
    <property type="entry name" value="BP-dependent_transpt_permease"/>
</dbReference>
<dbReference type="Proteomes" id="UP000679992">
    <property type="component" value="Unassembled WGS sequence"/>
</dbReference>
<protein>
    <submittedName>
        <fullName evidence="10">Oligopeptide transport system permease protein OppC</fullName>
    </submittedName>
</protein>
<evidence type="ECO:0000256" key="7">
    <source>
        <dbReference type="RuleBase" id="RU363032"/>
    </source>
</evidence>
<dbReference type="Pfam" id="PF00528">
    <property type="entry name" value="BPD_transp_1"/>
    <property type="match status" value="1"/>
</dbReference>
<comment type="subcellular location">
    <subcellularLocation>
        <location evidence="1 7">Cell membrane</location>
        <topology evidence="1 7">Multi-pass membrane protein</topology>
    </subcellularLocation>
</comment>
<dbReference type="PROSITE" id="PS50928">
    <property type="entry name" value="ABC_TM1"/>
    <property type="match status" value="1"/>
</dbReference>
<evidence type="ECO:0000256" key="5">
    <source>
        <dbReference type="ARBA" id="ARBA00022989"/>
    </source>
</evidence>
<name>A0ABQ4M6V9_9BACL</name>
<dbReference type="PANTHER" id="PTHR43386:SF22">
    <property type="entry name" value="OLIGOPEPTIDE TRANSPORT SYSTEM PERMEASE PROTEIN OPPC"/>
    <property type="match status" value="1"/>
</dbReference>
<feature type="domain" description="ABC transmembrane type-1" evidence="9">
    <location>
        <begin position="118"/>
        <end position="307"/>
    </location>
</feature>
<evidence type="ECO:0000313" key="10">
    <source>
        <dbReference type="EMBL" id="GIP51729.1"/>
    </source>
</evidence>
<feature type="region of interest" description="Disordered" evidence="8">
    <location>
        <begin position="1"/>
        <end position="20"/>
    </location>
</feature>
<feature type="transmembrane region" description="Helical" evidence="7">
    <location>
        <begin position="160"/>
        <end position="177"/>
    </location>
</feature>